<evidence type="ECO:0000256" key="1">
    <source>
        <dbReference type="SAM" id="MobiDB-lite"/>
    </source>
</evidence>
<evidence type="ECO:0000313" key="3">
    <source>
        <dbReference type="EMBL" id="CAL4783699.1"/>
    </source>
</evidence>
<feature type="compositionally biased region" description="Basic and acidic residues" evidence="1">
    <location>
        <begin position="149"/>
        <end position="197"/>
    </location>
</feature>
<feature type="region of interest" description="Disordered" evidence="1">
    <location>
        <begin position="289"/>
        <end position="310"/>
    </location>
</feature>
<keyword evidence="4" id="KW-1185">Reference proteome</keyword>
<name>A0A9P1CSL1_9DINO</name>
<gene>
    <name evidence="2" type="ORF">C1SCF055_LOCUS22870</name>
</gene>
<sequence>QQLNGLDPGDLLVIGSPKTDPAQSAASKSAASVVSESATTSPQASARPARSQQLASPKTLADYLKPFRRFADAEVQVDGGDEGRLRQDLEAALELNQQLEEVLREKSRASQEAEAKAAAALELNQQLEEVLRQKSRASQEAEDLRRVAEISEAEREKHQKLEQDLREASETREAEQKHQHQLEKALQDAEIQAQKEHRSWHRERQRCEKLQEELKISTSEAAEATAKVKKLESTMATSEANRNDLRETVEILKSECTQELASRRTTAKDLQLSQEKLQALSVLTDQLRSEVQEARRSLKGSTAPTAAASAEPVTVCYEPIAVTEQALRIQATELKRSLSQPHLPRRMNGIAPQRPQLHQADQSGSRSHPQSEMPKISTSAGRNGQVKWNPGNSQSESGRSQFPSIPLSFETLRAEIAAAAAHRRRVWGGTGARAPRQLSVTVESSSEEDIAGFRWKKMRLSP</sequence>
<dbReference type="EMBL" id="CAMXCT030002201">
    <property type="protein sequence ID" value="CAL4783699.1"/>
    <property type="molecule type" value="Genomic_DNA"/>
</dbReference>
<reference evidence="3 4" key="2">
    <citation type="submission" date="2024-05" db="EMBL/GenBank/DDBJ databases">
        <authorList>
            <person name="Chen Y."/>
            <person name="Shah S."/>
            <person name="Dougan E. K."/>
            <person name="Thang M."/>
            <person name="Chan C."/>
        </authorList>
    </citation>
    <scope>NUCLEOTIDE SEQUENCE [LARGE SCALE GENOMIC DNA]</scope>
</reference>
<feature type="compositionally biased region" description="Low complexity" evidence="1">
    <location>
        <begin position="22"/>
        <end position="41"/>
    </location>
</feature>
<dbReference type="EMBL" id="CAMXCT020002201">
    <property type="protein sequence ID" value="CAL1149762.1"/>
    <property type="molecule type" value="Genomic_DNA"/>
</dbReference>
<proteinExistence type="predicted"/>
<evidence type="ECO:0000313" key="4">
    <source>
        <dbReference type="Proteomes" id="UP001152797"/>
    </source>
</evidence>
<feature type="region of interest" description="Disordered" evidence="1">
    <location>
        <begin position="149"/>
        <end position="204"/>
    </location>
</feature>
<dbReference type="EMBL" id="CAMXCT010002201">
    <property type="protein sequence ID" value="CAI3996387.1"/>
    <property type="molecule type" value="Genomic_DNA"/>
</dbReference>
<feature type="non-terminal residue" evidence="2">
    <location>
        <position position="462"/>
    </location>
</feature>
<dbReference type="Proteomes" id="UP001152797">
    <property type="component" value="Unassembled WGS sequence"/>
</dbReference>
<feature type="region of interest" description="Disordered" evidence="1">
    <location>
        <begin position="1"/>
        <end position="57"/>
    </location>
</feature>
<accession>A0A9P1CSL1</accession>
<feature type="region of interest" description="Disordered" evidence="1">
    <location>
        <begin position="355"/>
        <end position="402"/>
    </location>
</feature>
<evidence type="ECO:0000313" key="2">
    <source>
        <dbReference type="EMBL" id="CAI3996387.1"/>
    </source>
</evidence>
<comment type="caution">
    <text evidence="2">The sequence shown here is derived from an EMBL/GenBank/DDBJ whole genome shotgun (WGS) entry which is preliminary data.</text>
</comment>
<protein>
    <submittedName>
        <fullName evidence="2">Uncharacterized protein</fullName>
    </submittedName>
</protein>
<organism evidence="2">
    <name type="scientific">Cladocopium goreaui</name>
    <dbReference type="NCBI Taxonomy" id="2562237"/>
    <lineage>
        <taxon>Eukaryota</taxon>
        <taxon>Sar</taxon>
        <taxon>Alveolata</taxon>
        <taxon>Dinophyceae</taxon>
        <taxon>Suessiales</taxon>
        <taxon>Symbiodiniaceae</taxon>
        <taxon>Cladocopium</taxon>
    </lineage>
</organism>
<dbReference type="AlphaFoldDB" id="A0A9P1CSL1"/>
<feature type="compositionally biased region" description="Polar residues" evidence="1">
    <location>
        <begin position="390"/>
        <end position="402"/>
    </location>
</feature>
<feature type="region of interest" description="Disordered" evidence="1">
    <location>
        <begin position="219"/>
        <end position="242"/>
    </location>
</feature>
<reference evidence="2" key="1">
    <citation type="submission" date="2022-10" db="EMBL/GenBank/DDBJ databases">
        <authorList>
            <person name="Chen Y."/>
            <person name="Dougan E. K."/>
            <person name="Chan C."/>
            <person name="Rhodes N."/>
            <person name="Thang M."/>
        </authorList>
    </citation>
    <scope>NUCLEOTIDE SEQUENCE</scope>
</reference>
<feature type="compositionally biased region" description="Polar residues" evidence="1">
    <location>
        <begin position="359"/>
        <end position="382"/>
    </location>
</feature>
<feature type="compositionally biased region" description="Low complexity" evidence="1">
    <location>
        <begin position="301"/>
        <end position="310"/>
    </location>
</feature>